<name>A0ABT1EJ74_9FIRM</name>
<dbReference type="GO" id="GO:0008168">
    <property type="term" value="F:methyltransferase activity"/>
    <property type="evidence" value="ECO:0007669"/>
    <property type="project" value="UniProtKB-KW"/>
</dbReference>
<comment type="similarity">
    <text evidence="3">Belongs to the methyltransferase superfamily. Arsenite methyltransferase family.</text>
</comment>
<protein>
    <recommendedName>
        <fullName evidence="5">Arsenite methyltransferase</fullName>
        <ecNumber evidence="4">2.1.1.137</ecNumber>
    </recommendedName>
</protein>
<dbReference type="PANTHER" id="PTHR43675">
    <property type="entry name" value="ARSENITE METHYLTRANSFERASE"/>
    <property type="match status" value="1"/>
</dbReference>
<feature type="domain" description="Methyltransferase" evidence="9">
    <location>
        <begin position="13"/>
        <end position="123"/>
    </location>
</feature>
<keyword evidence="11" id="KW-1185">Reference proteome</keyword>
<evidence type="ECO:0000256" key="4">
    <source>
        <dbReference type="ARBA" id="ARBA00034521"/>
    </source>
</evidence>
<evidence type="ECO:0000256" key="2">
    <source>
        <dbReference type="ARBA" id="ARBA00022691"/>
    </source>
</evidence>
<gene>
    <name evidence="10" type="ORF">NK118_10895</name>
</gene>
<dbReference type="InterPro" id="IPR029063">
    <property type="entry name" value="SAM-dependent_MTases_sf"/>
</dbReference>
<comment type="caution">
    <text evidence="10">The sequence shown here is derived from an EMBL/GenBank/DDBJ whole genome shotgun (WGS) entry which is preliminary data.</text>
</comment>
<dbReference type="PANTHER" id="PTHR43675:SF8">
    <property type="entry name" value="ARSENITE METHYLTRANSFERASE"/>
    <property type="match status" value="1"/>
</dbReference>
<dbReference type="GO" id="GO:0032259">
    <property type="term" value="P:methylation"/>
    <property type="evidence" value="ECO:0007669"/>
    <property type="project" value="UniProtKB-KW"/>
</dbReference>
<comment type="catalytic activity">
    <reaction evidence="8">
        <text>arsenic triglutathione + 3 [thioredoxin]-dithiol + 3 S-adenosyl-L-methionine = trimethylarsine + 3 [thioredoxin]-disulfide + 3 glutathione + 3 S-adenosyl-L-homocysteine + 3 H(+)</text>
        <dbReference type="Rhea" id="RHEA:69432"/>
        <dbReference type="Rhea" id="RHEA-COMP:10698"/>
        <dbReference type="Rhea" id="RHEA-COMP:10700"/>
        <dbReference type="ChEBI" id="CHEBI:15378"/>
        <dbReference type="ChEBI" id="CHEBI:27130"/>
        <dbReference type="ChEBI" id="CHEBI:29950"/>
        <dbReference type="ChEBI" id="CHEBI:50058"/>
        <dbReference type="ChEBI" id="CHEBI:57856"/>
        <dbReference type="ChEBI" id="CHEBI:57925"/>
        <dbReference type="ChEBI" id="CHEBI:59789"/>
        <dbReference type="ChEBI" id="CHEBI:183640"/>
        <dbReference type="EC" id="2.1.1.137"/>
    </reaction>
</comment>
<dbReference type="Pfam" id="PF13847">
    <property type="entry name" value="Methyltransf_31"/>
    <property type="match status" value="1"/>
</dbReference>
<evidence type="ECO:0000256" key="6">
    <source>
        <dbReference type="ARBA" id="ARBA00047941"/>
    </source>
</evidence>
<dbReference type="EMBL" id="JAMZFV010000017">
    <property type="protein sequence ID" value="MCP1110760.1"/>
    <property type="molecule type" value="Genomic_DNA"/>
</dbReference>
<evidence type="ECO:0000256" key="5">
    <source>
        <dbReference type="ARBA" id="ARBA00034545"/>
    </source>
</evidence>
<accession>A0ABT1EJ74</accession>
<dbReference type="InterPro" id="IPR025714">
    <property type="entry name" value="Methyltranfer_dom"/>
</dbReference>
<dbReference type="Proteomes" id="UP001523565">
    <property type="component" value="Unassembled WGS sequence"/>
</dbReference>
<evidence type="ECO:0000256" key="7">
    <source>
        <dbReference type="ARBA" id="ARBA00047943"/>
    </source>
</evidence>
<keyword evidence="10" id="KW-0489">Methyltransferase</keyword>
<evidence type="ECO:0000256" key="3">
    <source>
        <dbReference type="ARBA" id="ARBA00034487"/>
    </source>
</evidence>
<comment type="catalytic activity">
    <reaction evidence="6">
        <text>arsenic triglutathione + [thioredoxin]-dithiol + S-adenosyl-L-methionine + 2 H2O = methylarsonous acid + [thioredoxin]-disulfide + 3 glutathione + S-adenosyl-L-homocysteine + H(+)</text>
        <dbReference type="Rhea" id="RHEA:69460"/>
        <dbReference type="Rhea" id="RHEA-COMP:10698"/>
        <dbReference type="Rhea" id="RHEA-COMP:10700"/>
        <dbReference type="ChEBI" id="CHEBI:15377"/>
        <dbReference type="ChEBI" id="CHEBI:15378"/>
        <dbReference type="ChEBI" id="CHEBI:17826"/>
        <dbReference type="ChEBI" id="CHEBI:29950"/>
        <dbReference type="ChEBI" id="CHEBI:50058"/>
        <dbReference type="ChEBI" id="CHEBI:57856"/>
        <dbReference type="ChEBI" id="CHEBI:57925"/>
        <dbReference type="ChEBI" id="CHEBI:59789"/>
        <dbReference type="ChEBI" id="CHEBI:183640"/>
        <dbReference type="EC" id="2.1.1.137"/>
    </reaction>
</comment>
<keyword evidence="2" id="KW-0949">S-adenosyl-L-methionine</keyword>
<evidence type="ECO:0000256" key="8">
    <source>
        <dbReference type="ARBA" id="ARBA00048428"/>
    </source>
</evidence>
<proteinExistence type="inferred from homology"/>
<dbReference type="InterPro" id="IPR026669">
    <property type="entry name" value="Arsenite_MeTrfase-like"/>
</dbReference>
<reference evidence="10 11" key="1">
    <citation type="journal article" date="2022" name="Genome Biol. Evol.">
        <title>Host diet, physiology and behaviors set the stage for Lachnospiraceae cladogenesis.</title>
        <authorList>
            <person name="Vera-Ponce De Leon A."/>
            <person name="Schneider M."/>
            <person name="Jahnes B.C."/>
            <person name="Sadowski V."/>
            <person name="Camuy-Velez L.A."/>
            <person name="Duan J."/>
            <person name="Sabree Z.L."/>
        </authorList>
    </citation>
    <scope>NUCLEOTIDE SEQUENCE [LARGE SCALE GENOMIC DNA]</scope>
    <source>
        <strain evidence="10 11">PAL227</strain>
    </source>
</reference>
<evidence type="ECO:0000313" key="10">
    <source>
        <dbReference type="EMBL" id="MCP1110760.1"/>
    </source>
</evidence>
<sequence length="225" mass="25303">MTLKALSFIDNLDESSKVADIGCGTGTQTITLAKNTPGDFIGVDMVQDFVDIFNSNIKMAELTDRVKGMVGDALSLPFTKDSFDLIWSEGMIDSLGFEKTLNFWNAFLKKGGYVAVTSPSWLTRNRPAEIAKFWTDAGSGLYAIEDNIASMQKVGYSFVSAFTLPENCWLEGYFTPRVNAEKMLLEKYSGNQVVEEYVKSMRYEVDLYRKNKADYGYVFYIGKKM</sequence>
<evidence type="ECO:0000256" key="1">
    <source>
        <dbReference type="ARBA" id="ARBA00022679"/>
    </source>
</evidence>
<dbReference type="SUPFAM" id="SSF53335">
    <property type="entry name" value="S-adenosyl-L-methionine-dependent methyltransferases"/>
    <property type="match status" value="1"/>
</dbReference>
<dbReference type="CDD" id="cd02440">
    <property type="entry name" value="AdoMet_MTases"/>
    <property type="match status" value="1"/>
</dbReference>
<comment type="catalytic activity">
    <reaction evidence="7">
        <text>arsenic triglutathione + 2 [thioredoxin]-dithiol + 2 S-adenosyl-L-methionine + H2O = dimethylarsinous acid + 2 [thioredoxin]-disulfide + 3 glutathione + 2 S-adenosyl-L-homocysteine + 2 H(+)</text>
        <dbReference type="Rhea" id="RHEA:69464"/>
        <dbReference type="Rhea" id="RHEA-COMP:10698"/>
        <dbReference type="Rhea" id="RHEA-COMP:10700"/>
        <dbReference type="ChEBI" id="CHEBI:15377"/>
        <dbReference type="ChEBI" id="CHEBI:15378"/>
        <dbReference type="ChEBI" id="CHEBI:23808"/>
        <dbReference type="ChEBI" id="CHEBI:29950"/>
        <dbReference type="ChEBI" id="CHEBI:50058"/>
        <dbReference type="ChEBI" id="CHEBI:57856"/>
        <dbReference type="ChEBI" id="CHEBI:57925"/>
        <dbReference type="ChEBI" id="CHEBI:59789"/>
        <dbReference type="ChEBI" id="CHEBI:183640"/>
        <dbReference type="EC" id="2.1.1.137"/>
    </reaction>
</comment>
<dbReference type="EC" id="2.1.1.137" evidence="4"/>
<organism evidence="10 11">
    <name type="scientific">Ohessyouella blattaphilus</name>
    <dbReference type="NCBI Taxonomy" id="2949333"/>
    <lineage>
        <taxon>Bacteria</taxon>
        <taxon>Bacillati</taxon>
        <taxon>Bacillota</taxon>
        <taxon>Clostridia</taxon>
        <taxon>Lachnospirales</taxon>
        <taxon>Lachnospiraceae</taxon>
        <taxon>Ohessyouella</taxon>
    </lineage>
</organism>
<dbReference type="Gene3D" id="3.40.50.150">
    <property type="entry name" value="Vaccinia Virus protein VP39"/>
    <property type="match status" value="1"/>
</dbReference>
<evidence type="ECO:0000259" key="9">
    <source>
        <dbReference type="Pfam" id="PF13847"/>
    </source>
</evidence>
<keyword evidence="1" id="KW-0808">Transferase</keyword>
<evidence type="ECO:0000313" key="11">
    <source>
        <dbReference type="Proteomes" id="UP001523565"/>
    </source>
</evidence>